<dbReference type="Proteomes" id="UP000316280">
    <property type="component" value="Unassembled WGS sequence"/>
</dbReference>
<dbReference type="GO" id="GO:0055091">
    <property type="term" value="P:phospholipid homeostasis"/>
    <property type="evidence" value="ECO:0007669"/>
    <property type="project" value="TreeGrafter"/>
</dbReference>
<organism evidence="7 8">
    <name type="scientific">Microcystis aeruginosa Ma_OC_H_19870700_S124</name>
    <dbReference type="NCBI Taxonomy" id="2486262"/>
    <lineage>
        <taxon>Bacteria</taxon>
        <taxon>Bacillati</taxon>
        <taxon>Cyanobacteriota</taxon>
        <taxon>Cyanophyceae</taxon>
        <taxon>Oscillatoriophycideae</taxon>
        <taxon>Chroococcales</taxon>
        <taxon>Microcystaceae</taxon>
        <taxon>Microcystis</taxon>
    </lineage>
</organism>
<keyword evidence="3" id="KW-0812">Transmembrane</keyword>
<feature type="domain" description="Phosphatidylglycerol lysyltransferase C-terminal" evidence="6">
    <location>
        <begin position="12"/>
        <end position="317"/>
    </location>
</feature>
<dbReference type="EMBL" id="SFBR01000104">
    <property type="protein sequence ID" value="TRT85754.1"/>
    <property type="molecule type" value="Genomic_DNA"/>
</dbReference>
<sequence>MLQLHTPDIVDILKRHADHPSAFLAVNRDTRHFLSDRVPGLIAYRPAGKRHLVMAAGISTQSQHKDALLADFLAWAKEGRKKIIAVQMLRPDAEILAKHGFTVNQIGTSYSLSLRDFKISGTPFVKLRNKISRAKRAGVEVKQLGRDLTFDPELEARLQEIDARWLADKRAKELDFLVGEVGDLGNFDPSVKRLFVAFYEGEPVAYILYTASFGAYRGWMHDLTRRLTHAPTGVMELINLTAIQSFIAEGTDYLNFGFTPLAGLSPDMEIPGASSHPARKIFSFLSEHGRFLYPADSQSRYKLKWSPNIVLPEYIAFQGGFSPLGLWDFLKLTRAL</sequence>
<evidence type="ECO:0000313" key="7">
    <source>
        <dbReference type="EMBL" id="TRT85754.1"/>
    </source>
</evidence>
<dbReference type="Gene3D" id="3.40.630.30">
    <property type="match status" value="1"/>
</dbReference>
<dbReference type="SUPFAM" id="SSF55729">
    <property type="entry name" value="Acyl-CoA N-acyltransferases (Nat)"/>
    <property type="match status" value="1"/>
</dbReference>
<dbReference type="AlphaFoldDB" id="A0A552AJW4"/>
<dbReference type="InterPro" id="IPR016181">
    <property type="entry name" value="Acyl_CoA_acyltransferase"/>
</dbReference>
<keyword evidence="2" id="KW-1003">Cell membrane</keyword>
<proteinExistence type="predicted"/>
<dbReference type="InterPro" id="IPR051211">
    <property type="entry name" value="PG_lysyltransferase"/>
</dbReference>
<comment type="subcellular location">
    <subcellularLocation>
        <location evidence="1">Cell membrane</location>
        <topology evidence="1">Multi-pass membrane protein</topology>
    </subcellularLocation>
</comment>
<evidence type="ECO:0000259" key="6">
    <source>
        <dbReference type="Pfam" id="PF09924"/>
    </source>
</evidence>
<gene>
    <name evidence="7" type="ORF">EWV63_12355</name>
</gene>
<dbReference type="Pfam" id="PF09924">
    <property type="entry name" value="LPG_synthase_C"/>
    <property type="match status" value="1"/>
</dbReference>
<protein>
    <submittedName>
        <fullName evidence="7">DUF2156 domain-containing protein</fullName>
    </submittedName>
</protein>
<evidence type="ECO:0000313" key="8">
    <source>
        <dbReference type="Proteomes" id="UP000316280"/>
    </source>
</evidence>
<reference evidence="7 8" key="1">
    <citation type="submission" date="2019-01" db="EMBL/GenBank/DDBJ databases">
        <title>Coherence of Microcystis species and biogeography revealed through population genomics.</title>
        <authorList>
            <person name="Perez-Carrascal O.M."/>
            <person name="Terrat Y."/>
            <person name="Giani A."/>
            <person name="Fortin N."/>
            <person name="Tromas N."/>
            <person name="Shapiro B.J."/>
        </authorList>
    </citation>
    <scope>NUCLEOTIDE SEQUENCE [LARGE SCALE GENOMIC DNA]</scope>
    <source>
        <strain evidence="7">Ma_OC_H_19870700_S124</strain>
    </source>
</reference>
<dbReference type="InterPro" id="IPR024320">
    <property type="entry name" value="LPG_synthase_C"/>
</dbReference>
<dbReference type="PANTHER" id="PTHR34697">
    <property type="entry name" value="PHOSPHATIDYLGLYCEROL LYSYLTRANSFERASE"/>
    <property type="match status" value="1"/>
</dbReference>
<evidence type="ECO:0000256" key="2">
    <source>
        <dbReference type="ARBA" id="ARBA00022475"/>
    </source>
</evidence>
<evidence type="ECO:0000256" key="5">
    <source>
        <dbReference type="ARBA" id="ARBA00023136"/>
    </source>
</evidence>
<accession>A0A552AJW4</accession>
<evidence type="ECO:0000256" key="4">
    <source>
        <dbReference type="ARBA" id="ARBA00022989"/>
    </source>
</evidence>
<evidence type="ECO:0000256" key="1">
    <source>
        <dbReference type="ARBA" id="ARBA00004651"/>
    </source>
</evidence>
<evidence type="ECO:0000256" key="3">
    <source>
        <dbReference type="ARBA" id="ARBA00022692"/>
    </source>
</evidence>
<name>A0A552AJW4_MICAE</name>
<keyword evidence="4" id="KW-1133">Transmembrane helix</keyword>
<keyword evidence="5" id="KW-0472">Membrane</keyword>
<dbReference type="GO" id="GO:0005886">
    <property type="term" value="C:plasma membrane"/>
    <property type="evidence" value="ECO:0007669"/>
    <property type="project" value="UniProtKB-SubCell"/>
</dbReference>
<dbReference type="GO" id="GO:0016755">
    <property type="term" value="F:aminoacyltransferase activity"/>
    <property type="evidence" value="ECO:0007669"/>
    <property type="project" value="TreeGrafter"/>
</dbReference>
<dbReference type="PANTHER" id="PTHR34697:SF2">
    <property type="entry name" value="PHOSPHATIDYLGLYCEROL LYSYLTRANSFERASE"/>
    <property type="match status" value="1"/>
</dbReference>
<comment type="caution">
    <text evidence="7">The sequence shown here is derived from an EMBL/GenBank/DDBJ whole genome shotgun (WGS) entry which is preliminary data.</text>
</comment>